<organism evidence="2 3">
    <name type="scientific">Litorisediminicola beolgyonensis</name>
    <dbReference type="NCBI Taxonomy" id="1173614"/>
    <lineage>
        <taxon>Bacteria</taxon>
        <taxon>Pseudomonadati</taxon>
        <taxon>Pseudomonadota</taxon>
        <taxon>Alphaproteobacteria</taxon>
        <taxon>Rhodobacterales</taxon>
        <taxon>Paracoccaceae</taxon>
        <taxon>Litorisediminicola</taxon>
    </lineage>
</organism>
<evidence type="ECO:0000313" key="2">
    <source>
        <dbReference type="EMBL" id="MFD1344307.1"/>
    </source>
</evidence>
<gene>
    <name evidence="2" type="ORF">ACFQ4E_17890</name>
</gene>
<protein>
    <recommendedName>
        <fullName evidence="4">CsbD-like protein</fullName>
    </recommendedName>
</protein>
<sequence>MSLKGIVKRVVGAVARSKTGSTPARNRPVKRHQSTEAQAVKSVARAAKKKL</sequence>
<comment type="caution">
    <text evidence="2">The sequence shown here is derived from an EMBL/GenBank/DDBJ whole genome shotgun (WGS) entry which is preliminary data.</text>
</comment>
<evidence type="ECO:0008006" key="4">
    <source>
        <dbReference type="Google" id="ProtNLM"/>
    </source>
</evidence>
<evidence type="ECO:0000313" key="3">
    <source>
        <dbReference type="Proteomes" id="UP001597135"/>
    </source>
</evidence>
<evidence type="ECO:0000256" key="1">
    <source>
        <dbReference type="SAM" id="MobiDB-lite"/>
    </source>
</evidence>
<reference evidence="3" key="1">
    <citation type="journal article" date="2019" name="Int. J. Syst. Evol. Microbiol.">
        <title>The Global Catalogue of Microorganisms (GCM) 10K type strain sequencing project: providing services to taxonomists for standard genome sequencing and annotation.</title>
        <authorList>
            <consortium name="The Broad Institute Genomics Platform"/>
            <consortium name="The Broad Institute Genome Sequencing Center for Infectious Disease"/>
            <person name="Wu L."/>
            <person name="Ma J."/>
        </authorList>
    </citation>
    <scope>NUCLEOTIDE SEQUENCE [LARGE SCALE GENOMIC DNA]</scope>
    <source>
        <strain evidence="3">CCUG 62953</strain>
    </source>
</reference>
<name>A0ABW3ZMC7_9RHOB</name>
<accession>A0ABW3ZMC7</accession>
<feature type="region of interest" description="Disordered" evidence="1">
    <location>
        <begin position="16"/>
        <end position="51"/>
    </location>
</feature>
<keyword evidence="3" id="KW-1185">Reference proteome</keyword>
<proteinExistence type="predicted"/>
<dbReference type="EMBL" id="JBHTMU010000044">
    <property type="protein sequence ID" value="MFD1344307.1"/>
    <property type="molecule type" value="Genomic_DNA"/>
</dbReference>
<dbReference type="Proteomes" id="UP001597135">
    <property type="component" value="Unassembled WGS sequence"/>
</dbReference>
<dbReference type="RefSeq" id="WP_386805892.1">
    <property type="nucleotide sequence ID" value="NZ_JBHTMU010000044.1"/>
</dbReference>